<dbReference type="AlphaFoldDB" id="E5Y7E4"/>
<reference evidence="1 2" key="1">
    <citation type="submission" date="2010-10" db="EMBL/GenBank/DDBJ databases">
        <authorList>
            <consortium name="The Broad Institute Genome Sequencing Platform"/>
            <person name="Ward D."/>
            <person name="Earl A."/>
            <person name="Feldgarden M."/>
            <person name="Young S.K."/>
            <person name="Gargeya S."/>
            <person name="Zeng Q."/>
            <person name="Alvarado L."/>
            <person name="Berlin A."/>
            <person name="Bochicchio J."/>
            <person name="Chapman S.B."/>
            <person name="Chen Z."/>
            <person name="Freedman E."/>
            <person name="Gellesch M."/>
            <person name="Goldberg J."/>
            <person name="Griggs A."/>
            <person name="Gujja S."/>
            <person name="Heilman E."/>
            <person name="Heiman D."/>
            <person name="Howarth C."/>
            <person name="Mehta T."/>
            <person name="Neiman D."/>
            <person name="Pearson M."/>
            <person name="Roberts A."/>
            <person name="Saif S."/>
            <person name="Shea T."/>
            <person name="Shenoy N."/>
            <person name="Sisk P."/>
            <person name="Stolte C."/>
            <person name="Sykes S."/>
            <person name="White J."/>
            <person name="Yandava C."/>
            <person name="Allen-Vercoe E."/>
            <person name="Sibley C."/>
            <person name="Ambrose C.E."/>
            <person name="Strauss J."/>
            <person name="Daigneault M."/>
            <person name="Haas B."/>
            <person name="Nusbaum C."/>
            <person name="Birren B."/>
        </authorList>
    </citation>
    <scope>NUCLEOTIDE SEQUENCE [LARGE SCALE GENOMIC DNA]</scope>
    <source>
        <strain evidence="1 2">3_1_6</strain>
    </source>
</reference>
<comment type="caution">
    <text evidence="1">The sequence shown here is derived from an EMBL/GenBank/DDBJ whole genome shotgun (WGS) entry which is preliminary data.</text>
</comment>
<dbReference type="STRING" id="563192.HMPREF0179_02109"/>
<keyword evidence="2" id="KW-1185">Reference proteome</keyword>
<dbReference type="HOGENOM" id="CLU_2614941_0_0_7"/>
<evidence type="ECO:0000313" key="1">
    <source>
        <dbReference type="EMBL" id="EFV44044.1"/>
    </source>
</evidence>
<sequence>MIPGAFLCALFLLMPYGGWIPALICAFAGALFAPATAALKGLDFGLIPTMLWGFMAGMTAYPGVVLPQAAQPEDEPAG</sequence>
<dbReference type="EMBL" id="ADCP02000001">
    <property type="protein sequence ID" value="EFV44044.1"/>
    <property type="molecule type" value="Genomic_DNA"/>
</dbReference>
<dbReference type="GeneID" id="78085250"/>
<reference evidence="1 2" key="2">
    <citation type="submission" date="2013-04" db="EMBL/GenBank/DDBJ databases">
        <title>The Genome Sequence of Bilophila wadsworthia 3_1_6.</title>
        <authorList>
            <consortium name="The Broad Institute Genomics Platform"/>
            <person name="Earl A."/>
            <person name="Ward D."/>
            <person name="Feldgarden M."/>
            <person name="Gevers D."/>
            <person name="Sibley C."/>
            <person name="Strauss J."/>
            <person name="Allen-Vercoe E."/>
            <person name="Walker B."/>
            <person name="Young S."/>
            <person name="Zeng Q."/>
            <person name="Gargeya S."/>
            <person name="Fitzgerald M."/>
            <person name="Haas B."/>
            <person name="Abouelleil A."/>
            <person name="Allen A.W."/>
            <person name="Alvarado L."/>
            <person name="Arachchi H.M."/>
            <person name="Berlin A.M."/>
            <person name="Chapman S.B."/>
            <person name="Gainer-Dewar J."/>
            <person name="Goldberg J."/>
            <person name="Griggs A."/>
            <person name="Gujja S."/>
            <person name="Hansen M."/>
            <person name="Howarth C."/>
            <person name="Imamovic A."/>
            <person name="Ireland A."/>
            <person name="Larimer J."/>
            <person name="McCowan C."/>
            <person name="Murphy C."/>
            <person name="Pearson M."/>
            <person name="Poon T.W."/>
            <person name="Priest M."/>
            <person name="Roberts A."/>
            <person name="Saif S."/>
            <person name="Shea T."/>
            <person name="Sisk P."/>
            <person name="Sykes S."/>
            <person name="Wortman J."/>
            <person name="Nusbaum C."/>
            <person name="Birren B."/>
        </authorList>
    </citation>
    <scope>NUCLEOTIDE SEQUENCE [LARGE SCALE GENOMIC DNA]</scope>
    <source>
        <strain evidence="1 2">3_1_6</strain>
    </source>
</reference>
<accession>E5Y7E4</accession>
<protein>
    <submittedName>
        <fullName evidence="1">Uncharacterized protein</fullName>
    </submittedName>
</protein>
<organism evidence="1 2">
    <name type="scientific">Bilophila wadsworthia (strain 3_1_6)</name>
    <dbReference type="NCBI Taxonomy" id="563192"/>
    <lineage>
        <taxon>Bacteria</taxon>
        <taxon>Pseudomonadati</taxon>
        <taxon>Thermodesulfobacteriota</taxon>
        <taxon>Desulfovibrionia</taxon>
        <taxon>Desulfovibrionales</taxon>
        <taxon>Desulfovibrionaceae</taxon>
        <taxon>Bilophila</taxon>
    </lineage>
</organism>
<name>E5Y7E4_BILW3</name>
<evidence type="ECO:0000313" key="2">
    <source>
        <dbReference type="Proteomes" id="UP000006034"/>
    </source>
</evidence>
<proteinExistence type="predicted"/>
<gene>
    <name evidence="1" type="ORF">HMPREF0179_02109</name>
</gene>
<dbReference type="Proteomes" id="UP000006034">
    <property type="component" value="Unassembled WGS sequence"/>
</dbReference>
<dbReference type="RefSeq" id="WP_005027908.1">
    <property type="nucleotide sequence ID" value="NZ_KE150238.1"/>
</dbReference>